<dbReference type="Proteomes" id="UP000536711">
    <property type="component" value="Unassembled WGS sequence"/>
</dbReference>
<feature type="compositionally biased region" description="Polar residues" evidence="1">
    <location>
        <begin position="37"/>
        <end position="46"/>
    </location>
</feature>
<gene>
    <name evidence="2" type="ORF">FACUT_13856</name>
</gene>
<dbReference type="AlphaFoldDB" id="A0A8H4JB05"/>
<reference evidence="2 3" key="1">
    <citation type="submission" date="2020-01" db="EMBL/GenBank/DDBJ databases">
        <title>Identification and distribution of gene clusters putatively required for synthesis of sphingolipid metabolism inhibitors in phylogenetically diverse species of the filamentous fungus Fusarium.</title>
        <authorList>
            <person name="Kim H.-S."/>
            <person name="Busman M."/>
            <person name="Brown D.W."/>
            <person name="Divon H."/>
            <person name="Uhlig S."/>
            <person name="Proctor R.H."/>
        </authorList>
    </citation>
    <scope>NUCLEOTIDE SEQUENCE [LARGE SCALE GENOMIC DNA]</scope>
    <source>
        <strain evidence="2 3">NRRL 13308</strain>
    </source>
</reference>
<proteinExistence type="predicted"/>
<keyword evidence="3" id="KW-1185">Reference proteome</keyword>
<evidence type="ECO:0000313" key="2">
    <source>
        <dbReference type="EMBL" id="KAF4414909.1"/>
    </source>
</evidence>
<protein>
    <submittedName>
        <fullName evidence="2">Uncharacterized protein</fullName>
    </submittedName>
</protein>
<organism evidence="2 3">
    <name type="scientific">Fusarium acutatum</name>
    <dbReference type="NCBI Taxonomy" id="78861"/>
    <lineage>
        <taxon>Eukaryota</taxon>
        <taxon>Fungi</taxon>
        <taxon>Dikarya</taxon>
        <taxon>Ascomycota</taxon>
        <taxon>Pezizomycotina</taxon>
        <taxon>Sordariomycetes</taxon>
        <taxon>Hypocreomycetidae</taxon>
        <taxon>Hypocreales</taxon>
        <taxon>Nectriaceae</taxon>
        <taxon>Fusarium</taxon>
        <taxon>Fusarium fujikuroi species complex</taxon>
    </lineage>
</organism>
<dbReference type="OrthoDB" id="5000623at2759"/>
<name>A0A8H4JB05_9HYPO</name>
<evidence type="ECO:0000313" key="3">
    <source>
        <dbReference type="Proteomes" id="UP000536711"/>
    </source>
</evidence>
<sequence length="258" mass="28891">MASTEDPMDTSLDTLSPSISLRTHDESPPLTPIPNHADTSLSTHYGTSPPPSPEWSLVSHQHGQQIQSQFDQLSHHQTSATTDNLVEDAADLGAILLSLAIIEQILSPQKQIYSMIKESKDQPLPMFILDKLYQLRSKLHLPDQYLKGETKNLKRYVNELYDVCRKRSEVLVVNVRIETKDPLGPLFAMLARLKFRRPDIGPIDYHCVKKSEFAIILGFFLGSMGCYTDPNYIRTEADMVTIGAAVACGKLEAFIHSL</sequence>
<dbReference type="EMBL" id="JAADJF010000658">
    <property type="protein sequence ID" value="KAF4414909.1"/>
    <property type="molecule type" value="Genomic_DNA"/>
</dbReference>
<feature type="region of interest" description="Disordered" evidence="1">
    <location>
        <begin position="1"/>
        <end position="61"/>
    </location>
</feature>
<evidence type="ECO:0000256" key="1">
    <source>
        <dbReference type="SAM" id="MobiDB-lite"/>
    </source>
</evidence>
<feature type="compositionally biased region" description="Polar residues" evidence="1">
    <location>
        <begin position="11"/>
        <end position="21"/>
    </location>
</feature>
<comment type="caution">
    <text evidence="2">The sequence shown here is derived from an EMBL/GenBank/DDBJ whole genome shotgun (WGS) entry which is preliminary data.</text>
</comment>
<accession>A0A8H4JB05</accession>